<feature type="domain" description="CheB-type methylesterase" evidence="6">
    <location>
        <begin position="2"/>
        <end position="143"/>
    </location>
</feature>
<reference evidence="8" key="1">
    <citation type="journal article" date="2019" name="Int. J. Syst. Evol. Microbiol.">
        <title>The Global Catalogue of Microorganisms (GCM) 10K type strain sequencing project: providing services to taxonomists for standard genome sequencing and annotation.</title>
        <authorList>
            <consortium name="The Broad Institute Genomics Platform"/>
            <consortium name="The Broad Institute Genome Sequencing Center for Infectious Disease"/>
            <person name="Wu L."/>
            <person name="Ma J."/>
        </authorList>
    </citation>
    <scope>NUCLEOTIDE SEQUENCE [LARGE SCALE GENOMIC DNA]</scope>
    <source>
        <strain evidence="8">CCUG 55608</strain>
    </source>
</reference>
<accession>A0ABW3QJT1</accession>
<evidence type="ECO:0000313" key="8">
    <source>
        <dbReference type="Proteomes" id="UP001597116"/>
    </source>
</evidence>
<dbReference type="InterPro" id="IPR000673">
    <property type="entry name" value="Sig_transdc_resp-reg_Me-estase"/>
</dbReference>
<dbReference type="CDD" id="cd16433">
    <property type="entry name" value="CheB"/>
    <property type="match status" value="1"/>
</dbReference>
<keyword evidence="5" id="KW-0472">Membrane</keyword>
<dbReference type="InterPro" id="IPR035909">
    <property type="entry name" value="CheB_C"/>
</dbReference>
<feature type="active site" evidence="4">
    <location>
        <position position="41"/>
    </location>
</feature>
<sequence>MKKEPQYIVVIGASAGGFTALIELISQLKPELDAAFFIVLHLSAKSISGFLAQKLQEHTKLKCILAMDGLPIQKGYVYVAVPNHHLIISREEVKLGHGPSENRWRPSIDLLFRSAAAHYSTRVIGVVLTGLLNDGTSGMGSIK</sequence>
<feature type="transmembrane region" description="Helical" evidence="5">
    <location>
        <begin position="7"/>
        <end position="28"/>
    </location>
</feature>
<dbReference type="Gene3D" id="3.40.50.180">
    <property type="entry name" value="Methylesterase CheB, C-terminal domain"/>
    <property type="match status" value="1"/>
</dbReference>
<protein>
    <recommendedName>
        <fullName evidence="2">protein-glutamate methylesterase</fullName>
        <ecNumber evidence="2">3.1.1.61</ecNumber>
    </recommendedName>
</protein>
<evidence type="ECO:0000256" key="1">
    <source>
        <dbReference type="ARBA" id="ARBA00022801"/>
    </source>
</evidence>
<dbReference type="RefSeq" id="WP_265988531.1">
    <property type="nucleotide sequence ID" value="NZ_CP110973.1"/>
</dbReference>
<keyword evidence="5" id="KW-0812">Transmembrane</keyword>
<keyword evidence="4" id="KW-0145">Chemotaxis</keyword>
<dbReference type="PANTHER" id="PTHR42872:SF6">
    <property type="entry name" value="PROTEIN-GLUTAMATE METHYLESTERASE_PROTEIN-GLUTAMINE GLUTAMINASE"/>
    <property type="match status" value="1"/>
</dbReference>
<keyword evidence="1 4" id="KW-0378">Hydrolase</keyword>
<evidence type="ECO:0000313" key="7">
    <source>
        <dbReference type="EMBL" id="MFD1145285.1"/>
    </source>
</evidence>
<gene>
    <name evidence="7" type="ORF">ACFQ4C_29405</name>
</gene>
<name>A0ABW3QJT1_9BACT</name>
<evidence type="ECO:0000256" key="4">
    <source>
        <dbReference type="PROSITE-ProRule" id="PRU00050"/>
    </source>
</evidence>
<dbReference type="Proteomes" id="UP001597116">
    <property type="component" value="Unassembled WGS sequence"/>
</dbReference>
<feature type="active site" evidence="4">
    <location>
        <position position="14"/>
    </location>
</feature>
<evidence type="ECO:0000256" key="3">
    <source>
        <dbReference type="ARBA" id="ARBA00048267"/>
    </source>
</evidence>
<feature type="active site" evidence="4">
    <location>
        <position position="134"/>
    </location>
</feature>
<dbReference type="PROSITE" id="PS50122">
    <property type="entry name" value="CHEB"/>
    <property type="match status" value="1"/>
</dbReference>
<keyword evidence="8" id="KW-1185">Reference proteome</keyword>
<evidence type="ECO:0000259" key="6">
    <source>
        <dbReference type="PROSITE" id="PS50122"/>
    </source>
</evidence>
<dbReference type="EMBL" id="JBHTLP010000024">
    <property type="protein sequence ID" value="MFD1145285.1"/>
    <property type="molecule type" value="Genomic_DNA"/>
</dbReference>
<evidence type="ECO:0000256" key="2">
    <source>
        <dbReference type="ARBA" id="ARBA00039140"/>
    </source>
</evidence>
<evidence type="ECO:0000256" key="5">
    <source>
        <dbReference type="SAM" id="Phobius"/>
    </source>
</evidence>
<dbReference type="EC" id="3.1.1.61" evidence="2"/>
<keyword evidence="5" id="KW-1133">Transmembrane helix</keyword>
<dbReference type="PANTHER" id="PTHR42872">
    <property type="entry name" value="PROTEIN-GLUTAMATE METHYLESTERASE/PROTEIN-GLUTAMINE GLUTAMINASE"/>
    <property type="match status" value="1"/>
</dbReference>
<organism evidence="7 8">
    <name type="scientific">Larkinella insperata</name>
    <dbReference type="NCBI Taxonomy" id="332158"/>
    <lineage>
        <taxon>Bacteria</taxon>
        <taxon>Pseudomonadati</taxon>
        <taxon>Bacteroidota</taxon>
        <taxon>Cytophagia</taxon>
        <taxon>Cytophagales</taxon>
        <taxon>Spirosomataceae</taxon>
        <taxon>Larkinella</taxon>
    </lineage>
</organism>
<proteinExistence type="predicted"/>
<dbReference type="Pfam" id="PF01339">
    <property type="entry name" value="CheB_methylest"/>
    <property type="match status" value="1"/>
</dbReference>
<comment type="caution">
    <text evidence="7">The sequence shown here is derived from an EMBL/GenBank/DDBJ whole genome shotgun (WGS) entry which is preliminary data.</text>
</comment>
<dbReference type="SUPFAM" id="SSF52738">
    <property type="entry name" value="Methylesterase CheB, C-terminal domain"/>
    <property type="match status" value="1"/>
</dbReference>
<comment type="catalytic activity">
    <reaction evidence="3">
        <text>[protein]-L-glutamate 5-O-methyl ester + H2O = L-glutamyl-[protein] + methanol + H(+)</text>
        <dbReference type="Rhea" id="RHEA:23236"/>
        <dbReference type="Rhea" id="RHEA-COMP:10208"/>
        <dbReference type="Rhea" id="RHEA-COMP:10311"/>
        <dbReference type="ChEBI" id="CHEBI:15377"/>
        <dbReference type="ChEBI" id="CHEBI:15378"/>
        <dbReference type="ChEBI" id="CHEBI:17790"/>
        <dbReference type="ChEBI" id="CHEBI:29973"/>
        <dbReference type="ChEBI" id="CHEBI:82795"/>
        <dbReference type="EC" id="3.1.1.61"/>
    </reaction>
</comment>